<protein>
    <recommendedName>
        <fullName evidence="3">Peptidase S53 domain-containing protein</fullName>
    </recommendedName>
</protein>
<keyword evidence="2" id="KW-1185">Reference proteome</keyword>
<dbReference type="InterPro" id="IPR036852">
    <property type="entry name" value="Peptidase_S8/S53_dom_sf"/>
</dbReference>
<dbReference type="InterPro" id="IPR050819">
    <property type="entry name" value="Tripeptidyl-peptidase_I"/>
</dbReference>
<dbReference type="PANTHER" id="PTHR14218">
    <property type="entry name" value="PROTEASE S8 TRIPEPTIDYL PEPTIDASE I CLN2"/>
    <property type="match status" value="1"/>
</dbReference>
<evidence type="ECO:0000313" key="2">
    <source>
        <dbReference type="Proteomes" id="UP001303373"/>
    </source>
</evidence>
<accession>A0AAQ3LYA5</accession>
<sequence length="206" mass="22478">MDTYDQYDLDLYFHKYTPNIPMRTHPIPAFIDGAVAPTSPANAGGESILDMTIIYPLIYPRTITLFQTDGPIYTADSLDGYLDCFFDTFLGALDGSFCTYSAYGQTGNENSLDPVYPDPSNQPGTHKGPLQCGVYKPTNVISISYLAGEAALPVNYQRRQCNEFAQLALQGVTILFASGDPGVACFYDSDHPNGACIGKDRKNLLS</sequence>
<reference evidence="1 2" key="1">
    <citation type="submission" date="2023-11" db="EMBL/GenBank/DDBJ databases">
        <title>An acidophilic fungus is an integral part of prey digestion in a carnivorous sundew plant.</title>
        <authorList>
            <person name="Tsai I.J."/>
        </authorList>
    </citation>
    <scope>NUCLEOTIDE SEQUENCE [LARGE SCALE GENOMIC DNA]</scope>
    <source>
        <strain evidence="1">169a</strain>
    </source>
</reference>
<proteinExistence type="predicted"/>
<gene>
    <name evidence="1" type="ORF">R9X50_00097400</name>
</gene>
<evidence type="ECO:0000313" key="1">
    <source>
        <dbReference type="EMBL" id="WPG98188.1"/>
    </source>
</evidence>
<dbReference type="EMBL" id="CP138580">
    <property type="protein sequence ID" value="WPG98188.1"/>
    <property type="molecule type" value="Genomic_DNA"/>
</dbReference>
<dbReference type="Proteomes" id="UP001303373">
    <property type="component" value="Chromosome 1"/>
</dbReference>
<dbReference type="SUPFAM" id="SSF52743">
    <property type="entry name" value="Subtilisin-like"/>
    <property type="match status" value="1"/>
</dbReference>
<dbReference type="GO" id="GO:0004252">
    <property type="term" value="F:serine-type endopeptidase activity"/>
    <property type="evidence" value="ECO:0007669"/>
    <property type="project" value="InterPro"/>
</dbReference>
<dbReference type="Gene3D" id="3.40.50.200">
    <property type="entry name" value="Peptidase S8/S53 domain"/>
    <property type="match status" value="1"/>
</dbReference>
<organism evidence="1 2">
    <name type="scientific">Acrodontium crateriforme</name>
    <dbReference type="NCBI Taxonomy" id="150365"/>
    <lineage>
        <taxon>Eukaryota</taxon>
        <taxon>Fungi</taxon>
        <taxon>Dikarya</taxon>
        <taxon>Ascomycota</taxon>
        <taxon>Pezizomycotina</taxon>
        <taxon>Dothideomycetes</taxon>
        <taxon>Dothideomycetidae</taxon>
        <taxon>Mycosphaerellales</taxon>
        <taxon>Teratosphaeriaceae</taxon>
        <taxon>Acrodontium</taxon>
    </lineage>
</organism>
<dbReference type="GO" id="GO:0008240">
    <property type="term" value="F:tripeptidyl-peptidase activity"/>
    <property type="evidence" value="ECO:0007669"/>
    <property type="project" value="TreeGrafter"/>
</dbReference>
<dbReference type="GO" id="GO:0006508">
    <property type="term" value="P:proteolysis"/>
    <property type="evidence" value="ECO:0007669"/>
    <property type="project" value="InterPro"/>
</dbReference>
<dbReference type="PANTHER" id="PTHR14218:SF19">
    <property type="entry name" value="SERINE PROTEASE AORO, PUTATIVE (AFU_ORTHOLOGUE AFUA_6G10250)-RELATED"/>
    <property type="match status" value="1"/>
</dbReference>
<evidence type="ECO:0008006" key="3">
    <source>
        <dbReference type="Google" id="ProtNLM"/>
    </source>
</evidence>
<name>A0AAQ3LYA5_9PEZI</name>
<dbReference type="AlphaFoldDB" id="A0AAQ3LYA5"/>